<dbReference type="Gene3D" id="3.80.10.10">
    <property type="entry name" value="Ribonuclease Inhibitor"/>
    <property type="match status" value="1"/>
</dbReference>
<accession>A0A197JVY7</accession>
<evidence type="ECO:0000313" key="3">
    <source>
        <dbReference type="Proteomes" id="UP000078512"/>
    </source>
</evidence>
<name>A0A197JVY7_9FUNG</name>
<organism evidence="2 3">
    <name type="scientific">Linnemannia elongata AG-77</name>
    <dbReference type="NCBI Taxonomy" id="1314771"/>
    <lineage>
        <taxon>Eukaryota</taxon>
        <taxon>Fungi</taxon>
        <taxon>Fungi incertae sedis</taxon>
        <taxon>Mucoromycota</taxon>
        <taxon>Mortierellomycotina</taxon>
        <taxon>Mortierellomycetes</taxon>
        <taxon>Mortierellales</taxon>
        <taxon>Mortierellaceae</taxon>
        <taxon>Linnemannia</taxon>
    </lineage>
</organism>
<dbReference type="SUPFAM" id="SSF52047">
    <property type="entry name" value="RNI-like"/>
    <property type="match status" value="1"/>
</dbReference>
<feature type="region of interest" description="Disordered" evidence="1">
    <location>
        <begin position="123"/>
        <end position="152"/>
    </location>
</feature>
<proteinExistence type="predicted"/>
<dbReference type="InterPro" id="IPR032675">
    <property type="entry name" value="LRR_dom_sf"/>
</dbReference>
<keyword evidence="3" id="KW-1185">Reference proteome</keyword>
<sequence length="637" mass="71671">MPPFVSSTPVSIITDTESASARFFQTPELVLLVVRNLIPRDVSSVTKTSRLLYSVGEPYLFRRLLLLTALLEPSRDNITKPARSLDGVARNAGSVTTIVLDDDNLLRQYYTCLCSIASDRELPPRVPTTESPPELPMASFNQPQQQQQSLDSTSTRLRWSLEDLCAKAINPARARYCLQASPLLTTLRLDNIMIPSRIYADYWAVTISGLGMLETLSMNFVTPDASRPDDLFSTIVHCIPPSLKSLSLGVHRHKGAQHLFFHEDPDDDPPFKLLLDAQPSGPTITRDKDSVLPSLTEWNVYSPYVWDYQTYRGILRRLPNLVSMEAPNIRLNTPVNSLAYARFIVNTCQGLRNLSFNARVSGGEAEPVLAIMGAMQKNTLESLDLHGYDYTHNELASRLTKHYTSLRRLEFQGSGIGAGLLRLILVNCTNLEVLKALEIPVRLGRLTQERWVSTRIQELHISIDTGETQIPIQPNNRRHFTLQHKEKVEQLEILYRQLSLLTELKVLDLRLYTSTGDRHFNVDLGPPPLNYTLSGLLTLSDEVKGGGLWGGLQLLSGLKNLTVLKGLFAFNVVTLPGFIMREKDIVWVAENWPKLERIEFYTGDHAVDSAEIMSSVAWLRSKLPHVEFVPFNYLRSG</sequence>
<dbReference type="Proteomes" id="UP000078512">
    <property type="component" value="Unassembled WGS sequence"/>
</dbReference>
<dbReference type="AlphaFoldDB" id="A0A197JVY7"/>
<reference evidence="2 3" key="1">
    <citation type="submission" date="2016-05" db="EMBL/GenBank/DDBJ databases">
        <title>Genome sequencing reveals origins of a unique bacterial endosymbiosis in the earliest lineages of terrestrial Fungi.</title>
        <authorList>
            <consortium name="DOE Joint Genome Institute"/>
            <person name="Uehling J."/>
            <person name="Gryganskyi A."/>
            <person name="Hameed K."/>
            <person name="Tschaplinski T."/>
            <person name="Misztal P."/>
            <person name="Wu S."/>
            <person name="Desiro A."/>
            <person name="Vande Pol N."/>
            <person name="Du Z.-Y."/>
            <person name="Zienkiewicz A."/>
            <person name="Zienkiewicz K."/>
            <person name="Morin E."/>
            <person name="Tisserant E."/>
            <person name="Splivallo R."/>
            <person name="Hainaut M."/>
            <person name="Henrissat B."/>
            <person name="Ohm R."/>
            <person name="Kuo A."/>
            <person name="Yan J."/>
            <person name="Lipzen A."/>
            <person name="Nolan M."/>
            <person name="Labutti K."/>
            <person name="Barry K."/>
            <person name="Goldstein A."/>
            <person name="Labbe J."/>
            <person name="Schadt C."/>
            <person name="Tuskan G."/>
            <person name="Grigoriev I."/>
            <person name="Martin F."/>
            <person name="Vilgalys R."/>
            <person name="Bonito G."/>
        </authorList>
    </citation>
    <scope>NUCLEOTIDE SEQUENCE [LARGE SCALE GENOMIC DNA]</scope>
    <source>
        <strain evidence="2 3">AG-77</strain>
    </source>
</reference>
<evidence type="ECO:0000313" key="2">
    <source>
        <dbReference type="EMBL" id="OAQ29133.1"/>
    </source>
</evidence>
<evidence type="ECO:0008006" key="4">
    <source>
        <dbReference type="Google" id="ProtNLM"/>
    </source>
</evidence>
<protein>
    <recommendedName>
        <fullName evidence="4">F-box domain-containing protein</fullName>
    </recommendedName>
</protein>
<dbReference type="OrthoDB" id="2361191at2759"/>
<evidence type="ECO:0000256" key="1">
    <source>
        <dbReference type="SAM" id="MobiDB-lite"/>
    </source>
</evidence>
<dbReference type="EMBL" id="KV442043">
    <property type="protein sequence ID" value="OAQ29133.1"/>
    <property type="molecule type" value="Genomic_DNA"/>
</dbReference>
<gene>
    <name evidence="2" type="ORF">K457DRAFT_138166</name>
</gene>